<dbReference type="KEGG" id="acan:ACA1_392580"/>
<keyword evidence="13" id="KW-0407">Ion channel</keyword>
<dbReference type="EMBL" id="KB008044">
    <property type="protein sequence ID" value="ELR14814.1"/>
    <property type="molecule type" value="Genomic_DNA"/>
</dbReference>
<feature type="coiled-coil region" evidence="14">
    <location>
        <begin position="33"/>
        <end position="87"/>
    </location>
</feature>
<dbReference type="SMART" id="SM01415">
    <property type="entry name" value="DUF106"/>
    <property type="match status" value="1"/>
</dbReference>
<keyword evidence="7" id="KW-0256">Endoplasmic reticulum</keyword>
<evidence type="ECO:0000256" key="4">
    <source>
        <dbReference type="ARBA" id="ARBA00022568"/>
    </source>
</evidence>
<dbReference type="Pfam" id="PF01956">
    <property type="entry name" value="EMC3_TMCO1"/>
    <property type="match status" value="1"/>
</dbReference>
<evidence type="ECO:0000256" key="6">
    <source>
        <dbReference type="ARBA" id="ARBA00022692"/>
    </source>
</evidence>
<evidence type="ECO:0000313" key="16">
    <source>
        <dbReference type="EMBL" id="ELR14814.1"/>
    </source>
</evidence>
<dbReference type="GO" id="GO:0032469">
    <property type="term" value="P:endoplasmic reticulum calcium ion homeostasis"/>
    <property type="evidence" value="ECO:0007669"/>
    <property type="project" value="InterPro"/>
</dbReference>
<evidence type="ECO:0000256" key="2">
    <source>
        <dbReference type="ARBA" id="ARBA00006537"/>
    </source>
</evidence>
<proteinExistence type="inferred from homology"/>
<name>L8GNW7_ACACF</name>
<reference evidence="16 17" key="1">
    <citation type="journal article" date="2013" name="Genome Biol.">
        <title>Genome of Acanthamoeba castellanii highlights extensive lateral gene transfer and early evolution of tyrosine kinase signaling.</title>
        <authorList>
            <person name="Clarke M."/>
            <person name="Lohan A.J."/>
            <person name="Liu B."/>
            <person name="Lagkouvardos I."/>
            <person name="Roy S."/>
            <person name="Zafar N."/>
            <person name="Bertelli C."/>
            <person name="Schilde C."/>
            <person name="Kianianmomeni A."/>
            <person name="Burglin T.R."/>
            <person name="Frech C."/>
            <person name="Turcotte B."/>
            <person name="Kopec K.O."/>
            <person name="Synnott J.M."/>
            <person name="Choo C."/>
            <person name="Paponov I."/>
            <person name="Finkler A."/>
            <person name="Soon Heng Tan C."/>
            <person name="Hutchins A.P."/>
            <person name="Weinmeier T."/>
            <person name="Rattei T."/>
            <person name="Chu J.S."/>
            <person name="Gimenez G."/>
            <person name="Irimia M."/>
            <person name="Rigden D.J."/>
            <person name="Fitzpatrick D.A."/>
            <person name="Lorenzo-Morales J."/>
            <person name="Bateman A."/>
            <person name="Chiu C.H."/>
            <person name="Tang P."/>
            <person name="Hegemann P."/>
            <person name="Fromm H."/>
            <person name="Raoult D."/>
            <person name="Greub G."/>
            <person name="Miranda-Saavedra D."/>
            <person name="Chen N."/>
            <person name="Nash P."/>
            <person name="Ginger M.L."/>
            <person name="Horn M."/>
            <person name="Schaap P."/>
            <person name="Caler L."/>
            <person name="Loftus B."/>
        </authorList>
    </citation>
    <scope>NUCLEOTIDE SEQUENCE [LARGE SCALE GENOMIC DNA]</scope>
    <source>
        <strain evidence="16 17">Neff</strain>
    </source>
</reference>
<dbReference type="InterPro" id="IPR002809">
    <property type="entry name" value="EMC3/TMCO1"/>
</dbReference>
<evidence type="ECO:0000256" key="7">
    <source>
        <dbReference type="ARBA" id="ARBA00022824"/>
    </source>
</evidence>
<evidence type="ECO:0000256" key="3">
    <source>
        <dbReference type="ARBA" id="ARBA00022448"/>
    </source>
</evidence>
<keyword evidence="8" id="KW-0106">Calcium</keyword>
<dbReference type="Proteomes" id="UP000011083">
    <property type="component" value="Unassembled WGS sequence"/>
</dbReference>
<evidence type="ECO:0000256" key="10">
    <source>
        <dbReference type="ARBA" id="ARBA00023054"/>
    </source>
</evidence>
<keyword evidence="12 15" id="KW-0472">Membrane</keyword>
<dbReference type="VEuPathDB" id="AmoebaDB:ACA1_392580"/>
<dbReference type="GO" id="GO:0005262">
    <property type="term" value="F:calcium channel activity"/>
    <property type="evidence" value="ECO:0007669"/>
    <property type="project" value="UniProtKB-KW"/>
</dbReference>
<keyword evidence="5" id="KW-0107">Calcium channel</keyword>
<accession>L8GNW7</accession>
<evidence type="ECO:0000256" key="8">
    <source>
        <dbReference type="ARBA" id="ARBA00022837"/>
    </source>
</evidence>
<keyword evidence="3" id="KW-0813">Transport</keyword>
<dbReference type="OrthoDB" id="342726at2759"/>
<keyword evidence="9 15" id="KW-1133">Transmembrane helix</keyword>
<gene>
    <name evidence="16" type="ORF">ACA1_392580</name>
</gene>
<keyword evidence="10 14" id="KW-0175">Coiled coil</keyword>
<evidence type="ECO:0000256" key="14">
    <source>
        <dbReference type="SAM" id="Coils"/>
    </source>
</evidence>
<feature type="transmembrane region" description="Helical" evidence="15">
    <location>
        <begin position="89"/>
        <end position="115"/>
    </location>
</feature>
<organism evidence="16 17">
    <name type="scientific">Acanthamoeba castellanii (strain ATCC 30010 / Neff)</name>
    <dbReference type="NCBI Taxonomy" id="1257118"/>
    <lineage>
        <taxon>Eukaryota</taxon>
        <taxon>Amoebozoa</taxon>
        <taxon>Discosea</taxon>
        <taxon>Longamoebia</taxon>
        <taxon>Centramoebida</taxon>
        <taxon>Acanthamoebidae</taxon>
        <taxon>Acanthamoeba</taxon>
    </lineage>
</organism>
<feature type="transmembrane region" description="Helical" evidence="15">
    <location>
        <begin position="166"/>
        <end position="188"/>
    </location>
</feature>
<sequence length="219" mass="24309">MVWDCVQIFAISLASAVTAEVLSWLLIYRTESYSSLQGKVEKLTKKLEKKKDGPQSIDKKKSRDKRIVQYEQQLQEANRDLTQSKMKSMFVIGITLVSLFGVINSSFGGLVVARLPFEPMPLVRSISHRGLLGVDYYECSAAFIYALCSMSLRTSVQKVRTSSPLLALRAAILTLRYAALCVCIFLFLKYHSCSGGLLPRARTACSALPAPTSGSVRER</sequence>
<feature type="transmembrane region" description="Helical" evidence="15">
    <location>
        <begin position="135"/>
        <end position="154"/>
    </location>
</feature>
<evidence type="ECO:0000313" key="17">
    <source>
        <dbReference type="Proteomes" id="UP000011083"/>
    </source>
</evidence>
<keyword evidence="17" id="KW-1185">Reference proteome</keyword>
<dbReference type="PANTHER" id="PTHR20917:SF0">
    <property type="entry name" value="CALCIUM LOAD-ACTIVATED CALCIUM CHANNEL"/>
    <property type="match status" value="1"/>
</dbReference>
<dbReference type="STRING" id="1257118.L8GNW7"/>
<comment type="similarity">
    <text evidence="2">Belongs to the TMCO1 family.</text>
</comment>
<dbReference type="GeneID" id="14915360"/>
<protein>
    <submittedName>
        <fullName evidence="16">Transmembrane and coiledcoil domains 1, putative</fullName>
    </submittedName>
</protein>
<dbReference type="AlphaFoldDB" id="L8GNW7"/>
<keyword evidence="4" id="KW-0109">Calcium transport</keyword>
<feature type="transmembrane region" description="Helical" evidence="15">
    <location>
        <begin position="6"/>
        <end position="27"/>
    </location>
</feature>
<evidence type="ECO:0000256" key="9">
    <source>
        <dbReference type="ARBA" id="ARBA00022989"/>
    </source>
</evidence>
<evidence type="ECO:0000256" key="15">
    <source>
        <dbReference type="SAM" id="Phobius"/>
    </source>
</evidence>
<keyword evidence="6 15" id="KW-0812">Transmembrane</keyword>
<evidence type="ECO:0000256" key="5">
    <source>
        <dbReference type="ARBA" id="ARBA00022673"/>
    </source>
</evidence>
<dbReference type="OMA" id="GMFGDFK"/>
<dbReference type="GO" id="GO:0005789">
    <property type="term" value="C:endoplasmic reticulum membrane"/>
    <property type="evidence" value="ECO:0007669"/>
    <property type="project" value="UniProtKB-SubCell"/>
</dbReference>
<comment type="subcellular location">
    <subcellularLocation>
        <location evidence="1">Endoplasmic reticulum membrane</location>
        <topology evidence="1">Multi-pass membrane protein</topology>
    </subcellularLocation>
</comment>
<dbReference type="PANTHER" id="PTHR20917">
    <property type="entry name" value="PNAS-RELATED"/>
    <property type="match status" value="1"/>
</dbReference>
<keyword evidence="11" id="KW-0406">Ion transport</keyword>
<evidence type="ECO:0000256" key="12">
    <source>
        <dbReference type="ARBA" id="ARBA00023136"/>
    </source>
</evidence>
<evidence type="ECO:0000256" key="13">
    <source>
        <dbReference type="ARBA" id="ARBA00023303"/>
    </source>
</evidence>
<evidence type="ECO:0000256" key="11">
    <source>
        <dbReference type="ARBA" id="ARBA00023065"/>
    </source>
</evidence>
<dbReference type="RefSeq" id="XP_004336827.1">
    <property type="nucleotide sequence ID" value="XM_004336779.1"/>
</dbReference>
<dbReference type="InterPro" id="IPR008559">
    <property type="entry name" value="TMCO1"/>
</dbReference>
<evidence type="ECO:0000256" key="1">
    <source>
        <dbReference type="ARBA" id="ARBA00004477"/>
    </source>
</evidence>